<dbReference type="PROSITE" id="PS01095">
    <property type="entry name" value="GH18_1"/>
    <property type="match status" value="1"/>
</dbReference>
<protein>
    <recommendedName>
        <fullName evidence="4">GH18 domain-containing protein</fullName>
    </recommendedName>
</protein>
<dbReference type="Gene3D" id="3.20.20.80">
    <property type="entry name" value="Glycosidases"/>
    <property type="match status" value="1"/>
</dbReference>
<accession>A0AAD8XVG7</accession>
<evidence type="ECO:0008006" key="4">
    <source>
        <dbReference type="Google" id="ProtNLM"/>
    </source>
</evidence>
<evidence type="ECO:0000256" key="1">
    <source>
        <dbReference type="SAM" id="MobiDB-lite"/>
    </source>
</evidence>
<dbReference type="AlphaFoldDB" id="A0AAD8XVG7"/>
<feature type="compositionally biased region" description="Polar residues" evidence="1">
    <location>
        <begin position="418"/>
        <end position="430"/>
    </location>
</feature>
<feature type="region of interest" description="Disordered" evidence="1">
    <location>
        <begin position="258"/>
        <end position="430"/>
    </location>
</feature>
<dbReference type="SUPFAM" id="SSF51445">
    <property type="entry name" value="(Trans)glycosidases"/>
    <property type="match status" value="1"/>
</dbReference>
<dbReference type="Proteomes" id="UP001224775">
    <property type="component" value="Unassembled WGS sequence"/>
</dbReference>
<feature type="compositionally biased region" description="Low complexity" evidence="1">
    <location>
        <begin position="371"/>
        <end position="409"/>
    </location>
</feature>
<evidence type="ECO:0000313" key="2">
    <source>
        <dbReference type="EMBL" id="KAK1734438.1"/>
    </source>
</evidence>
<sequence length="536" mass="57530">MLILSSLRSSNLHLRDCMDRDIALTPILVIAVFPEKDKQRSMIEDQNLDGVDIDYEYCYDVAGKQAGRCAQRSSLYTDEKAQLFLNSMTSLLRTKLDVLQASNGYSRGRYEITHAPMDADLVPSNGHNSKYFDILHDRRADLDFLMPQFYNGFTRAGLDGFDGTGAGSIKASTIYSSLANEMFDNEPNKVVFGHCISDCSGTGSNVNANQAVQIQQEIKEFNNGEFACNGGAFFWVATHDAGGGWSDQVVSEVSLSAGCSNSQTTSSTVMTTTTTTTTVTPAPSEAPTSLPTPEPTTSMPTSEPTSVPTTSLSTVEPTAVTPAPSSPPTPEPTTSMPTSEPTPEPTTPMPTSEPTPEPTTSMPTPTPSTPTPTQEPTAMTPTPTLVTPSPTSGPTSQPTPLPTTSQPTGEPTAVTPAPTKSPQATPQPTTELVVNRENRCGQNELQARETCGNVCQSVNDCGPGEYCWGVHPNYCGSIPKRVYVDPVQSTVWTRCGKSELDARSFCGEPCTWECAGEGETCQPIHANYCDSEYYIE</sequence>
<proteinExistence type="predicted"/>
<reference evidence="2" key="1">
    <citation type="submission" date="2023-06" db="EMBL/GenBank/DDBJ databases">
        <title>Survivors Of The Sea: Transcriptome response of Skeletonema marinoi to long-term dormancy.</title>
        <authorList>
            <person name="Pinder M.I.M."/>
            <person name="Kourtchenko O."/>
            <person name="Robertson E.K."/>
            <person name="Larsson T."/>
            <person name="Maumus F."/>
            <person name="Osuna-Cruz C.M."/>
            <person name="Vancaester E."/>
            <person name="Stenow R."/>
            <person name="Vandepoele K."/>
            <person name="Ploug H."/>
            <person name="Bruchert V."/>
            <person name="Godhe A."/>
            <person name="Topel M."/>
        </authorList>
    </citation>
    <scope>NUCLEOTIDE SEQUENCE</scope>
    <source>
        <strain evidence="2">R05AC</strain>
    </source>
</reference>
<feature type="compositionally biased region" description="Pro residues" evidence="1">
    <location>
        <begin position="340"/>
        <end position="357"/>
    </location>
</feature>
<dbReference type="InterPro" id="IPR001579">
    <property type="entry name" value="Glyco_hydro_18_chit_AS"/>
</dbReference>
<dbReference type="GO" id="GO:0005975">
    <property type="term" value="P:carbohydrate metabolic process"/>
    <property type="evidence" value="ECO:0007669"/>
    <property type="project" value="InterPro"/>
</dbReference>
<dbReference type="GO" id="GO:0004553">
    <property type="term" value="F:hydrolase activity, hydrolyzing O-glycosyl compounds"/>
    <property type="evidence" value="ECO:0007669"/>
    <property type="project" value="InterPro"/>
</dbReference>
<organism evidence="2 3">
    <name type="scientific">Skeletonema marinoi</name>
    <dbReference type="NCBI Taxonomy" id="267567"/>
    <lineage>
        <taxon>Eukaryota</taxon>
        <taxon>Sar</taxon>
        <taxon>Stramenopiles</taxon>
        <taxon>Ochrophyta</taxon>
        <taxon>Bacillariophyta</taxon>
        <taxon>Coscinodiscophyceae</taxon>
        <taxon>Thalassiosirophycidae</taxon>
        <taxon>Thalassiosirales</taxon>
        <taxon>Skeletonemataceae</taxon>
        <taxon>Skeletonema</taxon>
        <taxon>Skeletonema marinoi-dohrnii complex</taxon>
    </lineage>
</organism>
<dbReference type="EMBL" id="JATAAI010000039">
    <property type="protein sequence ID" value="KAK1734438.1"/>
    <property type="molecule type" value="Genomic_DNA"/>
</dbReference>
<evidence type="ECO:0000313" key="3">
    <source>
        <dbReference type="Proteomes" id="UP001224775"/>
    </source>
</evidence>
<feature type="compositionally biased region" description="Low complexity" evidence="1">
    <location>
        <begin position="264"/>
        <end position="323"/>
    </location>
</feature>
<gene>
    <name evidence="2" type="ORF">QTG54_014945</name>
</gene>
<keyword evidence="3" id="KW-1185">Reference proteome</keyword>
<name>A0AAD8XVG7_9STRA</name>
<dbReference type="InterPro" id="IPR017853">
    <property type="entry name" value="GH"/>
</dbReference>
<comment type="caution">
    <text evidence="2">The sequence shown here is derived from an EMBL/GenBank/DDBJ whole genome shotgun (WGS) entry which is preliminary data.</text>
</comment>